<feature type="region of interest" description="Disordered" evidence="1">
    <location>
        <begin position="1"/>
        <end position="84"/>
    </location>
</feature>
<name>A0A1X7TLX2_AMPQE</name>
<feature type="compositionally biased region" description="Gly residues" evidence="1">
    <location>
        <begin position="64"/>
        <end position="84"/>
    </location>
</feature>
<dbReference type="AlphaFoldDB" id="A0A1X7TLX2"/>
<organism evidence="2">
    <name type="scientific">Amphimedon queenslandica</name>
    <name type="common">Sponge</name>
    <dbReference type="NCBI Taxonomy" id="400682"/>
    <lineage>
        <taxon>Eukaryota</taxon>
        <taxon>Metazoa</taxon>
        <taxon>Porifera</taxon>
        <taxon>Demospongiae</taxon>
        <taxon>Heteroscleromorpha</taxon>
        <taxon>Haplosclerida</taxon>
        <taxon>Niphatidae</taxon>
        <taxon>Amphimedon</taxon>
    </lineage>
</organism>
<sequence>MQQEKEEQQQQEQQQQEGQQQQQDAERQRKDGAGGPPTSGEGRGSRGKGRGGQRSGGLASRVQGCGGEQGTGGQGSGGERGTGGRGSYIYVPEIHRITKKVFHEIEDFANTLEKYFSKAILTLPDPTGSLKSEIPLSSIKAANGIVQSILKVRKNGVDGEKPKQKRSKWPYSIYTAEEKARIGRRHVKMGVTNSMKFFDQDFEDRPLKKSTVKSWAKEYNKELVLRNNFKRNASG</sequence>
<protein>
    <submittedName>
        <fullName evidence="2">Uncharacterized protein</fullName>
    </submittedName>
</protein>
<evidence type="ECO:0000256" key="1">
    <source>
        <dbReference type="SAM" id="MobiDB-lite"/>
    </source>
</evidence>
<dbReference type="InParanoid" id="A0A1X7TLX2"/>
<dbReference type="EnsemblMetazoa" id="Aqu2.1.15934_001">
    <property type="protein sequence ID" value="Aqu2.1.15934_001"/>
    <property type="gene ID" value="Aqu2.1.15934"/>
</dbReference>
<proteinExistence type="predicted"/>
<evidence type="ECO:0000313" key="2">
    <source>
        <dbReference type="EnsemblMetazoa" id="Aqu2.1.15934_001"/>
    </source>
</evidence>
<feature type="compositionally biased region" description="Low complexity" evidence="1">
    <location>
        <begin position="10"/>
        <end position="23"/>
    </location>
</feature>
<accession>A0A1X7TLX2</accession>
<reference evidence="2" key="1">
    <citation type="submission" date="2017-05" db="UniProtKB">
        <authorList>
            <consortium name="EnsemblMetazoa"/>
        </authorList>
    </citation>
    <scope>IDENTIFICATION</scope>
</reference>